<dbReference type="OrthoDB" id="9803333at2"/>
<dbReference type="EMBL" id="SMKA01000531">
    <property type="protein sequence ID" value="TDC13432.1"/>
    <property type="molecule type" value="Genomic_DNA"/>
</dbReference>
<dbReference type="InterPro" id="IPR002347">
    <property type="entry name" value="SDR_fam"/>
</dbReference>
<evidence type="ECO:0000313" key="2">
    <source>
        <dbReference type="Proteomes" id="UP000295075"/>
    </source>
</evidence>
<evidence type="ECO:0000313" key="1">
    <source>
        <dbReference type="EMBL" id="TDC13432.1"/>
    </source>
</evidence>
<organism evidence="1 2">
    <name type="scientific">Kribbella albertanoniae</name>
    <dbReference type="NCBI Taxonomy" id="1266829"/>
    <lineage>
        <taxon>Bacteria</taxon>
        <taxon>Bacillati</taxon>
        <taxon>Actinomycetota</taxon>
        <taxon>Actinomycetes</taxon>
        <taxon>Propionibacteriales</taxon>
        <taxon>Kribbellaceae</taxon>
        <taxon>Kribbella</taxon>
    </lineage>
</organism>
<reference evidence="1 2" key="1">
    <citation type="submission" date="2019-03" db="EMBL/GenBank/DDBJ databases">
        <title>Draft genome sequences of novel Actinobacteria.</title>
        <authorList>
            <person name="Sahin N."/>
            <person name="Ay H."/>
            <person name="Saygin H."/>
        </authorList>
    </citation>
    <scope>NUCLEOTIDE SEQUENCE [LARGE SCALE GENOMIC DNA]</scope>
    <source>
        <strain evidence="1 2">JCM 30547</strain>
    </source>
</reference>
<protein>
    <submittedName>
        <fullName evidence="1">SDR family oxidoreductase</fullName>
    </submittedName>
</protein>
<proteinExistence type="predicted"/>
<dbReference type="AlphaFoldDB" id="A0A4R4P0P3"/>
<dbReference type="SUPFAM" id="SSF51735">
    <property type="entry name" value="NAD(P)-binding Rossmann-fold domains"/>
    <property type="match status" value="1"/>
</dbReference>
<feature type="non-terminal residue" evidence="1">
    <location>
        <position position="1"/>
    </location>
</feature>
<gene>
    <name evidence="1" type="ORF">E1261_44810</name>
</gene>
<dbReference type="Proteomes" id="UP000295075">
    <property type="component" value="Unassembled WGS sequence"/>
</dbReference>
<keyword evidence="2" id="KW-1185">Reference proteome</keyword>
<dbReference type="Gene3D" id="3.40.50.720">
    <property type="entry name" value="NAD(P)-binding Rossmann-like Domain"/>
    <property type="match status" value="1"/>
</dbReference>
<sequence length="44" mass="4362">LGRVATAGEVAEVIYFLTTPAAGFVTGADVKVDGGLTAQLAVVL</sequence>
<accession>A0A4R4P0P3</accession>
<dbReference type="InterPro" id="IPR036291">
    <property type="entry name" value="NAD(P)-bd_dom_sf"/>
</dbReference>
<comment type="caution">
    <text evidence="1">The sequence shown here is derived from an EMBL/GenBank/DDBJ whole genome shotgun (WGS) entry which is preliminary data.</text>
</comment>
<dbReference type="Pfam" id="PF13561">
    <property type="entry name" value="adh_short_C2"/>
    <property type="match status" value="1"/>
</dbReference>
<name>A0A4R4P0P3_9ACTN</name>